<comment type="caution">
    <text evidence="1">The sequence shown here is derived from an EMBL/GenBank/DDBJ whole genome shotgun (WGS) entry which is preliminary data.</text>
</comment>
<dbReference type="STRING" id="2060905.A0A2B7XF86"/>
<sequence>MPAGHASLLRGPEGTIYEASVFDDNFRIEIDPTKIKFIKELKTSEASSIFHFHNNEDPGYADDGVRDLNRACCEIRAYCALKCAGICDEGYVLQFYGYTFTLDPTVFAPHLNAFQRDAGFPSAIMMEYLLDLLEMNCVTYSKTRMTQAVEGI</sequence>
<keyword evidence="2" id="KW-1185">Reference proteome</keyword>
<evidence type="ECO:0000313" key="1">
    <source>
        <dbReference type="EMBL" id="PGH07421.1"/>
    </source>
</evidence>
<accession>A0A2B7XF86</accession>
<reference evidence="1 2" key="1">
    <citation type="submission" date="2017-10" db="EMBL/GenBank/DDBJ databases">
        <title>Comparative genomics in systemic dimorphic fungi from Ajellomycetaceae.</title>
        <authorList>
            <person name="Munoz J.F."/>
            <person name="Mcewen J.G."/>
            <person name="Clay O.K."/>
            <person name="Cuomo C.A."/>
        </authorList>
    </citation>
    <scope>NUCLEOTIDE SEQUENCE [LARGE SCALE GENOMIC DNA]</scope>
    <source>
        <strain evidence="1 2">UAMH130</strain>
    </source>
</reference>
<dbReference type="OrthoDB" id="4185642at2759"/>
<dbReference type="AlphaFoldDB" id="A0A2B7XF86"/>
<protein>
    <submittedName>
        <fullName evidence="1">Uncharacterized protein</fullName>
    </submittedName>
</protein>
<proteinExistence type="predicted"/>
<organism evidence="1 2">
    <name type="scientific">Blastomyces parvus</name>
    <dbReference type="NCBI Taxonomy" id="2060905"/>
    <lineage>
        <taxon>Eukaryota</taxon>
        <taxon>Fungi</taxon>
        <taxon>Dikarya</taxon>
        <taxon>Ascomycota</taxon>
        <taxon>Pezizomycotina</taxon>
        <taxon>Eurotiomycetes</taxon>
        <taxon>Eurotiomycetidae</taxon>
        <taxon>Onygenales</taxon>
        <taxon>Ajellomycetaceae</taxon>
        <taxon>Blastomyces</taxon>
    </lineage>
</organism>
<name>A0A2B7XF86_9EURO</name>
<dbReference type="EMBL" id="PDNC01000014">
    <property type="protein sequence ID" value="PGH07421.1"/>
    <property type="molecule type" value="Genomic_DNA"/>
</dbReference>
<dbReference type="Proteomes" id="UP000224080">
    <property type="component" value="Unassembled WGS sequence"/>
</dbReference>
<gene>
    <name evidence="1" type="ORF">GX51_01720</name>
</gene>
<evidence type="ECO:0000313" key="2">
    <source>
        <dbReference type="Proteomes" id="UP000224080"/>
    </source>
</evidence>